<comment type="caution">
    <text evidence="1">The sequence shown here is derived from an EMBL/GenBank/DDBJ whole genome shotgun (WGS) entry which is preliminary data.</text>
</comment>
<name>A0A699ITN2_TANCI</name>
<feature type="non-terminal residue" evidence="1">
    <location>
        <position position="1"/>
    </location>
</feature>
<evidence type="ECO:0000313" key="1">
    <source>
        <dbReference type="EMBL" id="GEZ82553.1"/>
    </source>
</evidence>
<dbReference type="InterPro" id="IPR040256">
    <property type="entry name" value="At4g02000-like"/>
</dbReference>
<sequence>KIFGDEFVDGFGGPRVIPFSPSYQLFIIGDSPPPSPYSVNSGIPQSNQSQVLAFSSGSEFSAISSDKFGQCSAPISSIVAPNKGIVPVTKASAVPINVTDSPTTSYVKLVTSEPSRKYTGNVSVWVKLHGVLMTKFNEDGLSAIATKLGNFLMLDSYTSDMCIQSRGRSNFTRAMIELWAVVELKDTIVVAMPKLVGEGFYMCIICVEYECKAPRCSCYKVFDHVLDKCPMNIGFNVAKNLKNPIQVARGVPVGLKVGFKAVKQVYRPVSDKNIGNTSGKKKQYAVSRKEVVSMANMDSDSEVKDVVTAHGGFMASKGLKRG</sequence>
<dbReference type="PANTHER" id="PTHR31286:SF99">
    <property type="entry name" value="DUF4283 DOMAIN-CONTAINING PROTEIN"/>
    <property type="match status" value="1"/>
</dbReference>
<reference evidence="1" key="1">
    <citation type="journal article" date="2019" name="Sci. Rep.">
        <title>Draft genome of Tanacetum cinerariifolium, the natural source of mosquito coil.</title>
        <authorList>
            <person name="Yamashiro T."/>
            <person name="Shiraishi A."/>
            <person name="Satake H."/>
            <person name="Nakayama K."/>
        </authorList>
    </citation>
    <scope>NUCLEOTIDE SEQUENCE</scope>
</reference>
<organism evidence="1">
    <name type="scientific">Tanacetum cinerariifolium</name>
    <name type="common">Dalmatian daisy</name>
    <name type="synonym">Chrysanthemum cinerariifolium</name>
    <dbReference type="NCBI Taxonomy" id="118510"/>
    <lineage>
        <taxon>Eukaryota</taxon>
        <taxon>Viridiplantae</taxon>
        <taxon>Streptophyta</taxon>
        <taxon>Embryophyta</taxon>
        <taxon>Tracheophyta</taxon>
        <taxon>Spermatophyta</taxon>
        <taxon>Magnoliopsida</taxon>
        <taxon>eudicotyledons</taxon>
        <taxon>Gunneridae</taxon>
        <taxon>Pentapetalae</taxon>
        <taxon>asterids</taxon>
        <taxon>campanulids</taxon>
        <taxon>Asterales</taxon>
        <taxon>Asteraceae</taxon>
        <taxon>Asteroideae</taxon>
        <taxon>Anthemideae</taxon>
        <taxon>Anthemidinae</taxon>
        <taxon>Tanacetum</taxon>
    </lineage>
</organism>
<evidence type="ECO:0008006" key="2">
    <source>
        <dbReference type="Google" id="ProtNLM"/>
    </source>
</evidence>
<dbReference type="PANTHER" id="PTHR31286">
    <property type="entry name" value="GLYCINE-RICH CELL WALL STRUCTURAL PROTEIN 1.8-LIKE"/>
    <property type="match status" value="1"/>
</dbReference>
<protein>
    <recommendedName>
        <fullName evidence="2">Zinc knuckle CX2CX4HX4C</fullName>
    </recommendedName>
</protein>
<gene>
    <name evidence="1" type="ORF">Tci_554526</name>
</gene>
<accession>A0A699ITN2</accession>
<dbReference type="EMBL" id="BKCJ010328714">
    <property type="protein sequence ID" value="GEZ82553.1"/>
    <property type="molecule type" value="Genomic_DNA"/>
</dbReference>
<proteinExistence type="predicted"/>
<dbReference type="AlphaFoldDB" id="A0A699ITN2"/>